<dbReference type="PANTHER" id="PTHR45339:SF1">
    <property type="entry name" value="HYBRID SIGNAL TRANSDUCTION HISTIDINE KINASE J"/>
    <property type="match status" value="1"/>
</dbReference>
<feature type="transmembrane region" description="Helical" evidence="15">
    <location>
        <begin position="167"/>
        <end position="185"/>
    </location>
</feature>
<evidence type="ECO:0000256" key="14">
    <source>
        <dbReference type="SAM" id="Coils"/>
    </source>
</evidence>
<sequence length="699" mass="78991">MDSFFSFLQRQTFSPENEAKYQTHMDERVRPVVAYVYAIGGIVPLAFLILSYFISAENFSIVAPARACYLVAWSTITWATFSNKPLFSLKTSLVIYTFVGVMFSTYLNIFLTQNYVFVVPTVLMFLIGIVISQMGAKVQLIAGLISFFVPFLLLQAKPEISNVDISVLVLLFIWSVIAWIASIILEQVNRRLFNYEQALAETSEQKQKLLEKEAQSNHFKSQFLANMSHEIRTPLTSIIGYSESYLSADSQQLKCDHVLPTIYTNSKHLLNIANDILDLSKIEAGKLEVESRETDLLNWLDKLSQNQHALAQQKGLNFTVSYSFPLPDKVITDGTRLYQILLNLTNNAIKFTMQGGVHVRVAYSKPEEQLSIKIKDTGMGMNQTVVNNLFHAFNQADSSHSRRFGGTGLGLYISKELIARLGGEINVSSEEGIGSEFSFTITAPVSPLATWVNQLPTAVVEASQDSVHNEKFKGRVLLAEDHLDNSRLIRQRLIQLGIEVWLVHNGEQAVEKALLNDFDLILMDIQMPIMDGTKATELIRRNDRDTPIIALTANAMKQDVDYYLSHGFCAYISKPIDQDEFISLLARFLPVDINDDEDDDLLFSIDSVEFEKMVVEYKQGLPAQVKQLKQAKAENNWNKIIQISHSIKGSAGNFGFQKLTEKAAELEHSLREQNFSVHERYFQTLLDELDFVILEPSLN</sequence>
<keyword evidence="10" id="KW-0902">Two-component regulatory system</keyword>
<dbReference type="GO" id="GO:0005524">
    <property type="term" value="F:ATP binding"/>
    <property type="evidence" value="ECO:0007669"/>
    <property type="project" value="UniProtKB-KW"/>
</dbReference>
<dbReference type="Gene3D" id="3.30.565.10">
    <property type="entry name" value="Histidine kinase-like ATPase, C-terminal domain"/>
    <property type="match status" value="1"/>
</dbReference>
<dbReference type="CDD" id="cd17546">
    <property type="entry name" value="REC_hyHK_CKI1_RcsC-like"/>
    <property type="match status" value="1"/>
</dbReference>
<dbReference type="SUPFAM" id="SSF52172">
    <property type="entry name" value="CheY-like"/>
    <property type="match status" value="1"/>
</dbReference>
<comment type="subcellular location">
    <subcellularLocation>
        <location evidence="2">Cell membrane</location>
        <topology evidence="2">Multi-pass membrane protein</topology>
    </subcellularLocation>
</comment>
<dbReference type="Gene3D" id="1.20.120.160">
    <property type="entry name" value="HPT domain"/>
    <property type="match status" value="1"/>
</dbReference>
<dbReference type="InterPro" id="IPR001789">
    <property type="entry name" value="Sig_transdc_resp-reg_receiver"/>
</dbReference>
<gene>
    <name evidence="19" type="ORF">OLW01_00080</name>
</gene>
<feature type="coiled-coil region" evidence="14">
    <location>
        <begin position="185"/>
        <end position="215"/>
    </location>
</feature>
<keyword evidence="11 15" id="KW-0472">Membrane</keyword>
<feature type="modified residue" description="Phosphohistidine" evidence="12">
    <location>
        <position position="645"/>
    </location>
</feature>
<dbReference type="Gene3D" id="3.40.50.2300">
    <property type="match status" value="1"/>
</dbReference>
<dbReference type="EC" id="2.7.13.3" evidence="3"/>
<dbReference type="InterPro" id="IPR003661">
    <property type="entry name" value="HisK_dim/P_dom"/>
</dbReference>
<dbReference type="SMART" id="SM00387">
    <property type="entry name" value="HATPase_c"/>
    <property type="match status" value="1"/>
</dbReference>
<dbReference type="Pfam" id="PF00072">
    <property type="entry name" value="Response_reg"/>
    <property type="match status" value="1"/>
</dbReference>
<dbReference type="Gene3D" id="1.10.287.130">
    <property type="match status" value="1"/>
</dbReference>
<proteinExistence type="predicted"/>
<keyword evidence="5 13" id="KW-0597">Phosphoprotein</keyword>
<keyword evidence="7" id="KW-0547">Nucleotide-binding</keyword>
<dbReference type="InterPro" id="IPR036641">
    <property type="entry name" value="HPT_dom_sf"/>
</dbReference>
<feature type="transmembrane region" description="Helical" evidence="15">
    <location>
        <begin position="138"/>
        <end position="155"/>
    </location>
</feature>
<feature type="transmembrane region" description="Helical" evidence="15">
    <location>
        <begin position="93"/>
        <end position="109"/>
    </location>
</feature>
<dbReference type="PROSITE" id="PS50894">
    <property type="entry name" value="HPT"/>
    <property type="match status" value="1"/>
</dbReference>
<dbReference type="SUPFAM" id="SSF55874">
    <property type="entry name" value="ATPase domain of HSP90 chaperone/DNA topoisomerase II/histidine kinase"/>
    <property type="match status" value="1"/>
</dbReference>
<evidence type="ECO:0000256" key="7">
    <source>
        <dbReference type="ARBA" id="ARBA00022741"/>
    </source>
</evidence>
<evidence type="ECO:0000256" key="12">
    <source>
        <dbReference type="PROSITE-ProRule" id="PRU00110"/>
    </source>
</evidence>
<keyword evidence="9 15" id="KW-1133">Transmembrane helix</keyword>
<dbReference type="Pfam" id="PF00512">
    <property type="entry name" value="HisKA"/>
    <property type="match status" value="1"/>
</dbReference>
<dbReference type="SMART" id="SM00388">
    <property type="entry name" value="HisKA"/>
    <property type="match status" value="1"/>
</dbReference>
<dbReference type="InterPro" id="IPR036890">
    <property type="entry name" value="HATPase_C_sf"/>
</dbReference>
<evidence type="ECO:0000256" key="15">
    <source>
        <dbReference type="SAM" id="Phobius"/>
    </source>
</evidence>
<evidence type="ECO:0000259" key="18">
    <source>
        <dbReference type="PROSITE" id="PS50894"/>
    </source>
</evidence>
<organism evidence="19 20">
    <name type="scientific">Catenovulum adriaticum</name>
    <dbReference type="NCBI Taxonomy" id="2984846"/>
    <lineage>
        <taxon>Bacteria</taxon>
        <taxon>Pseudomonadati</taxon>
        <taxon>Pseudomonadota</taxon>
        <taxon>Gammaproteobacteria</taxon>
        <taxon>Alteromonadales</taxon>
        <taxon>Alteromonadaceae</taxon>
        <taxon>Catenovulum</taxon>
    </lineage>
</organism>
<dbReference type="EMBL" id="CP109965">
    <property type="protein sequence ID" value="WAJ70256.1"/>
    <property type="molecule type" value="Genomic_DNA"/>
</dbReference>
<dbReference type="SMART" id="SM00448">
    <property type="entry name" value="REC"/>
    <property type="match status" value="1"/>
</dbReference>
<dbReference type="PRINTS" id="PR00344">
    <property type="entry name" value="BCTRLSENSOR"/>
</dbReference>
<dbReference type="PROSITE" id="PS50110">
    <property type="entry name" value="RESPONSE_REGULATORY"/>
    <property type="match status" value="1"/>
</dbReference>
<evidence type="ECO:0000256" key="2">
    <source>
        <dbReference type="ARBA" id="ARBA00004651"/>
    </source>
</evidence>
<keyword evidence="6 15" id="KW-0812">Transmembrane</keyword>
<name>A0ABY7APS8_9ALTE</name>
<evidence type="ECO:0000256" key="13">
    <source>
        <dbReference type="PROSITE-ProRule" id="PRU00169"/>
    </source>
</evidence>
<protein>
    <recommendedName>
        <fullName evidence="3">histidine kinase</fullName>
        <ecNumber evidence="3">2.7.13.3</ecNumber>
    </recommendedName>
</protein>
<dbReference type="InterPro" id="IPR036097">
    <property type="entry name" value="HisK_dim/P_sf"/>
</dbReference>
<dbReference type="CDD" id="cd16922">
    <property type="entry name" value="HATPase_EvgS-ArcB-TorS-like"/>
    <property type="match status" value="1"/>
</dbReference>
<dbReference type="RefSeq" id="WP_268074558.1">
    <property type="nucleotide sequence ID" value="NZ_CP109965.1"/>
</dbReference>
<dbReference type="InterPro" id="IPR005467">
    <property type="entry name" value="His_kinase_dom"/>
</dbReference>
<feature type="transmembrane region" description="Helical" evidence="15">
    <location>
        <begin position="32"/>
        <end position="55"/>
    </location>
</feature>
<dbReference type="Pfam" id="PF01627">
    <property type="entry name" value="Hpt"/>
    <property type="match status" value="1"/>
</dbReference>
<dbReference type="Proteomes" id="UP001163726">
    <property type="component" value="Chromosome"/>
</dbReference>
<evidence type="ECO:0000313" key="19">
    <source>
        <dbReference type="EMBL" id="WAJ70256.1"/>
    </source>
</evidence>
<feature type="domain" description="Response regulatory" evidence="17">
    <location>
        <begin position="475"/>
        <end position="589"/>
    </location>
</feature>
<dbReference type="InterPro" id="IPR011006">
    <property type="entry name" value="CheY-like_superfamily"/>
</dbReference>
<evidence type="ECO:0000256" key="4">
    <source>
        <dbReference type="ARBA" id="ARBA00022475"/>
    </source>
</evidence>
<keyword evidence="14" id="KW-0175">Coiled coil</keyword>
<dbReference type="SUPFAM" id="SSF47384">
    <property type="entry name" value="Homodimeric domain of signal transducing histidine kinase"/>
    <property type="match status" value="1"/>
</dbReference>
<reference evidence="19" key="1">
    <citation type="submission" date="2022-10" db="EMBL/GenBank/DDBJ databases">
        <title>Catenovulum adriacola sp. nov. isolated in the Harbour of Susak.</title>
        <authorList>
            <person name="Schoch T."/>
            <person name="Reich S.J."/>
            <person name="Stoeferle S."/>
            <person name="Flaiz M."/>
            <person name="Kazda M."/>
            <person name="Riedel C.U."/>
            <person name="Duerre P."/>
        </authorList>
    </citation>
    <scope>NUCLEOTIDE SEQUENCE</scope>
    <source>
        <strain evidence="19">TS8</strain>
    </source>
</reference>
<evidence type="ECO:0000256" key="9">
    <source>
        <dbReference type="ARBA" id="ARBA00022989"/>
    </source>
</evidence>
<dbReference type="Pfam" id="PF02518">
    <property type="entry name" value="HATPase_c"/>
    <property type="match status" value="1"/>
</dbReference>
<dbReference type="SMART" id="SM00073">
    <property type="entry name" value="HPT"/>
    <property type="match status" value="1"/>
</dbReference>
<feature type="domain" description="HPt" evidence="18">
    <location>
        <begin position="606"/>
        <end position="699"/>
    </location>
</feature>
<evidence type="ECO:0000256" key="6">
    <source>
        <dbReference type="ARBA" id="ARBA00022692"/>
    </source>
</evidence>
<evidence type="ECO:0000256" key="1">
    <source>
        <dbReference type="ARBA" id="ARBA00000085"/>
    </source>
</evidence>
<dbReference type="InterPro" id="IPR008207">
    <property type="entry name" value="Sig_transdc_His_kin_Hpt_dom"/>
</dbReference>
<feature type="domain" description="Histidine kinase" evidence="16">
    <location>
        <begin position="226"/>
        <end position="445"/>
    </location>
</feature>
<dbReference type="PANTHER" id="PTHR45339">
    <property type="entry name" value="HYBRID SIGNAL TRANSDUCTION HISTIDINE KINASE J"/>
    <property type="match status" value="1"/>
</dbReference>
<evidence type="ECO:0000313" key="20">
    <source>
        <dbReference type="Proteomes" id="UP001163726"/>
    </source>
</evidence>
<keyword evidence="8 19" id="KW-0067">ATP-binding</keyword>
<feature type="transmembrane region" description="Helical" evidence="15">
    <location>
        <begin position="115"/>
        <end position="131"/>
    </location>
</feature>
<accession>A0ABY7APS8</accession>
<dbReference type="InterPro" id="IPR003594">
    <property type="entry name" value="HATPase_dom"/>
</dbReference>
<dbReference type="CDD" id="cd00082">
    <property type="entry name" value="HisKA"/>
    <property type="match status" value="1"/>
</dbReference>
<evidence type="ECO:0000256" key="3">
    <source>
        <dbReference type="ARBA" id="ARBA00012438"/>
    </source>
</evidence>
<evidence type="ECO:0000256" key="11">
    <source>
        <dbReference type="ARBA" id="ARBA00023136"/>
    </source>
</evidence>
<evidence type="ECO:0000256" key="8">
    <source>
        <dbReference type="ARBA" id="ARBA00022840"/>
    </source>
</evidence>
<keyword evidence="4" id="KW-1003">Cell membrane</keyword>
<comment type="catalytic activity">
    <reaction evidence="1">
        <text>ATP + protein L-histidine = ADP + protein N-phospho-L-histidine.</text>
        <dbReference type="EC" id="2.7.13.3"/>
    </reaction>
</comment>
<feature type="modified residue" description="4-aspartylphosphate" evidence="13">
    <location>
        <position position="524"/>
    </location>
</feature>
<dbReference type="InterPro" id="IPR004358">
    <property type="entry name" value="Sig_transdc_His_kin-like_C"/>
</dbReference>
<keyword evidence="20" id="KW-1185">Reference proteome</keyword>
<dbReference type="SUPFAM" id="SSF47226">
    <property type="entry name" value="Histidine-containing phosphotransfer domain, HPT domain"/>
    <property type="match status" value="1"/>
</dbReference>
<evidence type="ECO:0000256" key="5">
    <source>
        <dbReference type="ARBA" id="ARBA00022553"/>
    </source>
</evidence>
<evidence type="ECO:0000259" key="17">
    <source>
        <dbReference type="PROSITE" id="PS50110"/>
    </source>
</evidence>
<evidence type="ECO:0000256" key="10">
    <source>
        <dbReference type="ARBA" id="ARBA00023012"/>
    </source>
</evidence>
<dbReference type="PROSITE" id="PS50109">
    <property type="entry name" value="HIS_KIN"/>
    <property type="match status" value="1"/>
</dbReference>
<evidence type="ECO:0000259" key="16">
    <source>
        <dbReference type="PROSITE" id="PS50109"/>
    </source>
</evidence>
<dbReference type="CDD" id="cd00088">
    <property type="entry name" value="HPT"/>
    <property type="match status" value="1"/>
</dbReference>
<feature type="transmembrane region" description="Helical" evidence="15">
    <location>
        <begin position="61"/>
        <end position="81"/>
    </location>
</feature>